<comment type="caution">
    <text evidence="3">The sequence shown here is derived from an EMBL/GenBank/DDBJ whole genome shotgun (WGS) entry which is preliminary data.</text>
</comment>
<organism evidence="3 4">
    <name type="scientific">Nocardioides nanhaiensis</name>
    <dbReference type="NCBI Taxonomy" id="1476871"/>
    <lineage>
        <taxon>Bacteria</taxon>
        <taxon>Bacillati</taxon>
        <taxon>Actinomycetota</taxon>
        <taxon>Actinomycetes</taxon>
        <taxon>Propionibacteriales</taxon>
        <taxon>Nocardioidaceae</taxon>
        <taxon>Nocardioides</taxon>
    </lineage>
</organism>
<keyword evidence="2" id="KW-1133">Transmembrane helix</keyword>
<reference evidence="4" key="1">
    <citation type="journal article" date="2019" name="Int. J. Syst. Evol. Microbiol.">
        <title>The Global Catalogue of Microorganisms (GCM) 10K type strain sequencing project: providing services to taxonomists for standard genome sequencing and annotation.</title>
        <authorList>
            <consortium name="The Broad Institute Genomics Platform"/>
            <consortium name="The Broad Institute Genome Sequencing Center for Infectious Disease"/>
            <person name="Wu L."/>
            <person name="Ma J."/>
        </authorList>
    </citation>
    <scope>NUCLEOTIDE SEQUENCE [LARGE SCALE GENOMIC DNA]</scope>
    <source>
        <strain evidence="4">JCM 18127</strain>
    </source>
</reference>
<keyword evidence="4" id="KW-1185">Reference proteome</keyword>
<dbReference type="RefSeq" id="WP_345266661.1">
    <property type="nucleotide sequence ID" value="NZ_BAABIM010000002.1"/>
</dbReference>
<name>A0ABP8WHG6_9ACTN</name>
<feature type="region of interest" description="Disordered" evidence="1">
    <location>
        <begin position="150"/>
        <end position="170"/>
    </location>
</feature>
<keyword evidence="2" id="KW-0812">Transmembrane</keyword>
<dbReference type="Proteomes" id="UP001500621">
    <property type="component" value="Unassembled WGS sequence"/>
</dbReference>
<protein>
    <submittedName>
        <fullName evidence="3">Uncharacterized protein</fullName>
    </submittedName>
</protein>
<evidence type="ECO:0000256" key="2">
    <source>
        <dbReference type="SAM" id="Phobius"/>
    </source>
</evidence>
<accession>A0ABP8WHG6</accession>
<feature type="transmembrane region" description="Helical" evidence="2">
    <location>
        <begin position="114"/>
        <end position="140"/>
    </location>
</feature>
<keyword evidence="2" id="KW-0472">Membrane</keyword>
<feature type="compositionally biased region" description="Basic and acidic residues" evidence="1">
    <location>
        <begin position="157"/>
        <end position="170"/>
    </location>
</feature>
<proteinExistence type="predicted"/>
<evidence type="ECO:0000256" key="1">
    <source>
        <dbReference type="SAM" id="MobiDB-lite"/>
    </source>
</evidence>
<evidence type="ECO:0000313" key="4">
    <source>
        <dbReference type="Proteomes" id="UP001500621"/>
    </source>
</evidence>
<dbReference type="EMBL" id="BAABIM010000002">
    <property type="protein sequence ID" value="GAA4687800.1"/>
    <property type="molecule type" value="Genomic_DNA"/>
</dbReference>
<evidence type="ECO:0000313" key="3">
    <source>
        <dbReference type="EMBL" id="GAA4687800.1"/>
    </source>
</evidence>
<sequence length="170" mass="17703">MRSRGRVLLALLLLAVVVNLPVVHGAWQRAQLARDGVEVRARALEAGGDGSLVVRLPEEVGDRAVPETEREQSVPTSAEALDAALTAGETTVRVLPGRPQVLELAGEAGGSGGVLGVGGVLLGVTLLADLALVLAGLLAWRFAGRVGVAEPEEPDDWPFHPDRRRPPPAG</sequence>
<gene>
    <name evidence="3" type="ORF">GCM10023226_27090</name>
</gene>